<evidence type="ECO:0000256" key="2">
    <source>
        <dbReference type="SAM" id="SignalP"/>
    </source>
</evidence>
<dbReference type="SUPFAM" id="SSF51004">
    <property type="entry name" value="C-terminal (heme d1) domain of cytochrome cd1-nitrite reductase"/>
    <property type="match status" value="1"/>
</dbReference>
<dbReference type="GO" id="GO:0017057">
    <property type="term" value="F:6-phosphogluconolactonase activity"/>
    <property type="evidence" value="ECO:0007669"/>
    <property type="project" value="TreeGrafter"/>
</dbReference>
<sequence length="421" mass="44314">MLSSTSIFSLPIFIAAIMSSTTASPLPTPPRESLRFYTSGYDGLIRHFDFLPSQPGTATATATQVGSINLTDAVGPSWLEYVYSPSGKLTKMYAVDEMNVGRVLAFDVDPSSGDLTLKQVASTGAGPVTVTTTGGSGQPSCLITADYTAGSVTIHALHPEDGGFVNTEPAQTFQFNGSGPVQSRQDHSYAHQAILDPSGRFVYVCDLGADQIHILAVPQPGNKTDNDASCAQFKLLTPSINLPPASGPRHLTFHTSPSTTTAYLVSELSNTITTFTQNPQTGTLQQIGEPILVLPPGTTFPGYAEDAPNVGEVAVSADGHFVLVSTRNAPNGGTEDHIAVFSRCERTGALSWVDWYPTGGKTVRHFSMSGDGDGDAGSRFVLAANQGSDSVMVYSRDPITGGLTKETLITGVGKPNFAKFV</sequence>
<evidence type="ECO:0000256" key="1">
    <source>
        <dbReference type="ARBA" id="ARBA00005564"/>
    </source>
</evidence>
<name>A0A8X7MZR0_9BASI</name>
<accession>A0A8X7MZR0</accession>
<feature type="chain" id="PRO_5036502249" description="6-phosphogluconolactonase" evidence="2">
    <location>
        <begin position="24"/>
        <end position="421"/>
    </location>
</feature>
<keyword evidence="2" id="KW-0732">Signal</keyword>
<reference evidence="3" key="1">
    <citation type="submission" date="2016-04" db="EMBL/GenBank/DDBJ databases">
        <authorList>
            <person name="Nguyen H.D."/>
            <person name="Samba Siva P."/>
            <person name="Cullis J."/>
            <person name="Levesque C.A."/>
            <person name="Hambleton S."/>
        </authorList>
    </citation>
    <scope>NUCLEOTIDE SEQUENCE</scope>
    <source>
        <strain evidence="3">DAOMC 236426</strain>
    </source>
</reference>
<evidence type="ECO:0000313" key="3">
    <source>
        <dbReference type="EMBL" id="KAE8255847.1"/>
    </source>
</evidence>
<comment type="similarity">
    <text evidence="1">Belongs to the cycloisomerase 2 family.</text>
</comment>
<dbReference type="EMBL" id="LWDE02000010">
    <property type="protein sequence ID" value="KAE8255847.1"/>
    <property type="molecule type" value="Genomic_DNA"/>
</dbReference>
<dbReference type="Gene3D" id="2.130.10.10">
    <property type="entry name" value="YVTN repeat-like/Quinoprotein amine dehydrogenase"/>
    <property type="match status" value="1"/>
</dbReference>
<reference evidence="3" key="2">
    <citation type="journal article" date="2019" name="IMA Fungus">
        <title>Genome sequencing and comparison of five Tilletia species to identify candidate genes for the detection of regulated species infecting wheat.</title>
        <authorList>
            <person name="Nguyen H.D.T."/>
            <person name="Sultana T."/>
            <person name="Kesanakurti P."/>
            <person name="Hambleton S."/>
        </authorList>
    </citation>
    <scope>NUCLEOTIDE SEQUENCE</scope>
    <source>
        <strain evidence="3">DAOMC 236426</strain>
    </source>
</reference>
<dbReference type="Proteomes" id="UP000077684">
    <property type="component" value="Unassembled WGS sequence"/>
</dbReference>
<protein>
    <recommendedName>
        <fullName evidence="5">6-phosphogluconolactonase</fullName>
    </recommendedName>
</protein>
<keyword evidence="4" id="KW-1185">Reference proteome</keyword>
<dbReference type="InterPro" id="IPR011048">
    <property type="entry name" value="Haem_d1_sf"/>
</dbReference>
<organism evidence="3 4">
    <name type="scientific">Tilletia controversa</name>
    <name type="common">dwarf bunt fungus</name>
    <dbReference type="NCBI Taxonomy" id="13291"/>
    <lineage>
        <taxon>Eukaryota</taxon>
        <taxon>Fungi</taxon>
        <taxon>Dikarya</taxon>
        <taxon>Basidiomycota</taxon>
        <taxon>Ustilaginomycotina</taxon>
        <taxon>Exobasidiomycetes</taxon>
        <taxon>Tilletiales</taxon>
        <taxon>Tilletiaceae</taxon>
        <taxon>Tilletia</taxon>
    </lineage>
</organism>
<dbReference type="InterPro" id="IPR019405">
    <property type="entry name" value="Lactonase_7-beta_prop"/>
</dbReference>
<gene>
    <name evidence="3" type="ORF">A4X06_0g219</name>
</gene>
<dbReference type="Pfam" id="PF10282">
    <property type="entry name" value="Lactonase"/>
    <property type="match status" value="1"/>
</dbReference>
<dbReference type="AlphaFoldDB" id="A0A8X7MZR0"/>
<evidence type="ECO:0000313" key="4">
    <source>
        <dbReference type="Proteomes" id="UP000077684"/>
    </source>
</evidence>
<dbReference type="PANTHER" id="PTHR30344:SF1">
    <property type="entry name" value="6-PHOSPHOGLUCONOLACTONASE"/>
    <property type="match status" value="1"/>
</dbReference>
<feature type="signal peptide" evidence="2">
    <location>
        <begin position="1"/>
        <end position="23"/>
    </location>
</feature>
<dbReference type="PANTHER" id="PTHR30344">
    <property type="entry name" value="6-PHOSPHOGLUCONOLACTONASE-RELATED"/>
    <property type="match status" value="1"/>
</dbReference>
<dbReference type="SMR" id="A0A8X7MZR0"/>
<comment type="caution">
    <text evidence="3">The sequence shown here is derived from an EMBL/GenBank/DDBJ whole genome shotgun (WGS) entry which is preliminary data.</text>
</comment>
<evidence type="ECO:0008006" key="5">
    <source>
        <dbReference type="Google" id="ProtNLM"/>
    </source>
</evidence>
<dbReference type="InterPro" id="IPR050282">
    <property type="entry name" value="Cycloisomerase_2"/>
</dbReference>
<proteinExistence type="inferred from homology"/>
<dbReference type="InterPro" id="IPR015943">
    <property type="entry name" value="WD40/YVTN_repeat-like_dom_sf"/>
</dbReference>